<keyword evidence="7" id="KW-0347">Helicase</keyword>
<dbReference type="Pfam" id="PF13086">
    <property type="entry name" value="AAA_11"/>
    <property type="match status" value="2"/>
</dbReference>
<dbReference type="InterPro" id="IPR041677">
    <property type="entry name" value="DNA2/NAM7_AAA_11"/>
</dbReference>
<dbReference type="InterPro" id="IPR027417">
    <property type="entry name" value="P-loop_NTPase"/>
</dbReference>
<keyword evidence="14" id="KW-1185">Reference proteome</keyword>
<dbReference type="CDD" id="cd02440">
    <property type="entry name" value="AdoMet_MTases"/>
    <property type="match status" value="1"/>
</dbReference>
<feature type="domain" description="S-adenosylmethionine-dependent methyltransferase" evidence="10">
    <location>
        <begin position="827"/>
        <end position="1013"/>
    </location>
</feature>
<proteinExistence type="inferred from homology"/>
<dbReference type="InterPro" id="IPR041679">
    <property type="entry name" value="DNA2/NAM7-like_C"/>
</dbReference>
<dbReference type="InterPro" id="IPR050534">
    <property type="entry name" value="Coronavir_polyprotein_1ab"/>
</dbReference>
<evidence type="ECO:0000256" key="5">
    <source>
        <dbReference type="ARBA" id="ARBA00022741"/>
    </source>
</evidence>
<evidence type="ECO:0000313" key="13">
    <source>
        <dbReference type="EMBL" id="CAK8993596.1"/>
    </source>
</evidence>
<dbReference type="PANTHER" id="PTHR43788">
    <property type="entry name" value="DNA2/NAM7 HELICASE FAMILY MEMBER"/>
    <property type="match status" value="1"/>
</dbReference>
<feature type="domain" description="DNA2/NAM7 helicase-like C-terminal" evidence="12">
    <location>
        <begin position="602"/>
        <end position="791"/>
    </location>
</feature>
<dbReference type="CDD" id="cd11572">
    <property type="entry name" value="RlmI_M_like"/>
    <property type="match status" value="1"/>
</dbReference>
<evidence type="ECO:0000256" key="7">
    <source>
        <dbReference type="ARBA" id="ARBA00022806"/>
    </source>
</evidence>
<keyword evidence="3" id="KW-0808">Transferase</keyword>
<feature type="region of interest" description="Disordered" evidence="9">
    <location>
        <begin position="349"/>
        <end position="388"/>
    </location>
</feature>
<comment type="similarity">
    <text evidence="1">Belongs to the DNA2/NAM7 helicase family.</text>
</comment>
<dbReference type="PANTHER" id="PTHR43788:SF13">
    <property type="entry name" value="REGULATOR OF NONSENSE TRANSCRIPTS 1"/>
    <property type="match status" value="1"/>
</dbReference>
<dbReference type="Gene3D" id="3.30.750.80">
    <property type="entry name" value="RNA methyltransferase domain (HRMD) like"/>
    <property type="match status" value="1"/>
</dbReference>
<feature type="compositionally biased region" description="Low complexity" evidence="9">
    <location>
        <begin position="349"/>
        <end position="359"/>
    </location>
</feature>
<evidence type="ECO:0000259" key="10">
    <source>
        <dbReference type="Pfam" id="PF10672"/>
    </source>
</evidence>
<name>A0ABP0HTR7_9DINO</name>
<dbReference type="InterPro" id="IPR029063">
    <property type="entry name" value="SAM-dependent_MTases_sf"/>
</dbReference>
<evidence type="ECO:0000259" key="12">
    <source>
        <dbReference type="Pfam" id="PF13087"/>
    </source>
</evidence>
<feature type="domain" description="DNA2/NAM7 helicase helicase" evidence="11">
    <location>
        <begin position="390"/>
        <end position="510"/>
    </location>
</feature>
<dbReference type="InterPro" id="IPR019614">
    <property type="entry name" value="SAM-dep_methyl-trfase"/>
</dbReference>
<dbReference type="CDD" id="cd18808">
    <property type="entry name" value="SF1_C_Upf1"/>
    <property type="match status" value="1"/>
</dbReference>
<protein>
    <recommendedName>
        <fullName evidence="15">tRNA(Phe) (4-demethylwyosine(37)-C(7)) aminocarboxypropyltransferase</fullName>
    </recommendedName>
</protein>
<dbReference type="Pfam" id="PF10672">
    <property type="entry name" value="Methyltrans_SAM"/>
    <property type="match status" value="1"/>
</dbReference>
<evidence type="ECO:0000256" key="9">
    <source>
        <dbReference type="SAM" id="MobiDB-lite"/>
    </source>
</evidence>
<feature type="domain" description="DNA2/NAM7 helicase helicase" evidence="11">
    <location>
        <begin position="531"/>
        <end position="593"/>
    </location>
</feature>
<evidence type="ECO:0000256" key="3">
    <source>
        <dbReference type="ARBA" id="ARBA00022679"/>
    </source>
</evidence>
<evidence type="ECO:0000313" key="14">
    <source>
        <dbReference type="Proteomes" id="UP001642484"/>
    </source>
</evidence>
<dbReference type="Gene3D" id="3.40.50.300">
    <property type="entry name" value="P-loop containing nucleotide triphosphate hydrolases"/>
    <property type="match status" value="2"/>
</dbReference>
<comment type="caution">
    <text evidence="13">The sequence shown here is derived from an EMBL/GenBank/DDBJ whole genome shotgun (WGS) entry which is preliminary data.</text>
</comment>
<feature type="region of interest" description="Disordered" evidence="9">
    <location>
        <begin position="309"/>
        <end position="329"/>
    </location>
</feature>
<feature type="compositionally biased region" description="Basic residues" evidence="9">
    <location>
        <begin position="311"/>
        <end position="323"/>
    </location>
</feature>
<evidence type="ECO:0000256" key="2">
    <source>
        <dbReference type="ARBA" id="ARBA00022603"/>
    </source>
</evidence>
<evidence type="ECO:0008006" key="15">
    <source>
        <dbReference type="Google" id="ProtNLM"/>
    </source>
</evidence>
<keyword evidence="5" id="KW-0547">Nucleotide-binding</keyword>
<keyword evidence="8" id="KW-0067">ATP-binding</keyword>
<evidence type="ECO:0000256" key="8">
    <source>
        <dbReference type="ARBA" id="ARBA00022840"/>
    </source>
</evidence>
<gene>
    <name evidence="13" type="ORF">CCMP2556_LOCUS3306</name>
</gene>
<dbReference type="SUPFAM" id="SSF53335">
    <property type="entry name" value="S-adenosyl-L-methionine-dependent methyltransferases"/>
    <property type="match status" value="1"/>
</dbReference>
<dbReference type="Gene3D" id="3.40.50.150">
    <property type="entry name" value="Vaccinia Virus protein VP39"/>
    <property type="match status" value="1"/>
</dbReference>
<reference evidence="13 14" key="1">
    <citation type="submission" date="2024-02" db="EMBL/GenBank/DDBJ databases">
        <authorList>
            <person name="Chen Y."/>
            <person name="Shah S."/>
            <person name="Dougan E. K."/>
            <person name="Thang M."/>
            <person name="Chan C."/>
        </authorList>
    </citation>
    <scope>NUCLEOTIDE SEQUENCE [LARGE SCALE GENOMIC DNA]</scope>
</reference>
<keyword evidence="6" id="KW-0378">Hydrolase</keyword>
<evidence type="ECO:0000259" key="11">
    <source>
        <dbReference type="Pfam" id="PF13086"/>
    </source>
</evidence>
<keyword evidence="2" id="KW-0489">Methyltransferase</keyword>
<sequence length="1208" mass="134415">MGRDGLAPHFSARLFAEPFYRLAHGEADHLPGLVIDRYDDHLCIQPFSGLDELLWPIADALDEADHKRGPRGQASFAVVFMDFPQPTGNLRCLATLMLVHQRRVARRVCKSHGDVSTHLAAQEHFAHFSRLLEVERKYELKQHLEQSGSSQNQPLRPVTARVLEREDALIRFRLPDDTKSQIPPHFQESVHVAVAWHESGGPLGQQNGGDEGEGQSRHFPEFFIGHIIRGAGHEDSRFLDIKLDSRAWLTCEEGTRVHDIICHPLDIVSDLDQFKSSQQWRIDLWYSEVTFQRMKQSIRQMLQTYEERFSRAQRKKRQRKRRKSGEEVLDTIAASFPSTQSLLPRAYQLQRQPTQPQPQSKRRPEPRGPRGRRETKRPEGRGRNFFGDDLNEAQGHCVAEALKQPILLIQGPPGTGKTRTICHMIRELLDFEATLLTPRRILACAYTNAAADVLLRSLADIGVSALRLGVPSDVNLKQYTLSYAIKENPLMRQKLDELISVASTLKEIRSSDVYSHADDGNLLRTFTNIKDQVVVTTCIGAGDPLLDGLAFGSVLIDEASQATEPATLVPLMRCAGRCILVGDQQQLPPVVHSPVARDGGLAVSLFSRLILSGLPVQMLRVQYRMHPQIMNFISQQFYQGHLQSHDSVARELLPGFEWENGCPIAILDSRKLKGSGERKSGFSFTNREEAKSLVRTLENIMKSGSVPAADIGVYSPYRAQVKLLRQLISRSKLCQAIRVLTVDASQGSEKELVLLSLVRQNNEGNVGFLSDWRRLNVAVSRARRGLMVFAARDMLCQDQYWVLKPKVVIIRQDTPGRRREKAALKREVLKGSYQGPSELREHGASFAVDLLSGQKTGWYYDQRENRLMLANLVRGSLPRVLDVYSYVGGFGVLLAHYGAASVLCVDSSEAALELLRRSAAMNAVQSCVRSIRADAMDFLQEKSRQKAAGEDLEDSEFDLVILDPPNLGVDRLTASKALRHYEKLVTAAASLCAPGGMLFVASCTFSIGERELMGVCHRSLAWLQRDYRLVSSVPLLAALAPQLQQRLSADQLRAPHLAQVCGAYCHARFLESTHVTVILEAARFTLKEATPLELTRLVRAGIRAKAANAELVIKEAAWLAGAQAEVMLPHELARTAGTFGGECAAFLAASDGGEVEAVEASAASAELLHILTRGRSAAQVAPQLLEACARPICKYITYHNIDSCNVIR</sequence>
<accession>A0ABP0HTR7</accession>
<organism evidence="13 14">
    <name type="scientific">Durusdinium trenchii</name>
    <dbReference type="NCBI Taxonomy" id="1381693"/>
    <lineage>
        <taxon>Eukaryota</taxon>
        <taxon>Sar</taxon>
        <taxon>Alveolata</taxon>
        <taxon>Dinophyceae</taxon>
        <taxon>Suessiales</taxon>
        <taxon>Symbiodiniaceae</taxon>
        <taxon>Durusdinium</taxon>
    </lineage>
</organism>
<dbReference type="SUPFAM" id="SSF52540">
    <property type="entry name" value="P-loop containing nucleoside triphosphate hydrolases"/>
    <property type="match status" value="1"/>
</dbReference>
<dbReference type="Pfam" id="PF13087">
    <property type="entry name" value="AAA_12"/>
    <property type="match status" value="1"/>
</dbReference>
<evidence type="ECO:0000256" key="4">
    <source>
        <dbReference type="ARBA" id="ARBA00022691"/>
    </source>
</evidence>
<evidence type="ECO:0000256" key="6">
    <source>
        <dbReference type="ARBA" id="ARBA00022801"/>
    </source>
</evidence>
<keyword evidence="4" id="KW-0949">S-adenosyl-L-methionine</keyword>
<evidence type="ECO:0000256" key="1">
    <source>
        <dbReference type="ARBA" id="ARBA00007913"/>
    </source>
</evidence>
<dbReference type="EMBL" id="CAXAMN010001281">
    <property type="protein sequence ID" value="CAK8993596.1"/>
    <property type="molecule type" value="Genomic_DNA"/>
</dbReference>
<dbReference type="Proteomes" id="UP001642484">
    <property type="component" value="Unassembled WGS sequence"/>
</dbReference>
<dbReference type="InterPro" id="IPR047187">
    <property type="entry name" value="SF1_C_Upf1"/>
</dbReference>
<feature type="compositionally biased region" description="Basic and acidic residues" evidence="9">
    <location>
        <begin position="362"/>
        <end position="382"/>
    </location>
</feature>